<dbReference type="Proteomes" id="UP000005933">
    <property type="component" value="Unassembled WGS sequence"/>
</dbReference>
<dbReference type="InterPro" id="IPR024072">
    <property type="entry name" value="DHFR-like_dom_sf"/>
</dbReference>
<reference evidence="5 6" key="1">
    <citation type="journal article" date="2006" name="Mol. Plant Microbe Interact.">
        <title>Identification of open reading frames unique to a select agent: Ralstonia solanacearum race 3 biovar 2.</title>
        <authorList>
            <person name="Gabriel D.W."/>
            <person name="Allen C."/>
            <person name="Schell M."/>
            <person name="Denny T.P."/>
            <person name="Greenberg J.T."/>
            <person name="Duan Y.P."/>
            <person name="Flores-Cruz Z."/>
            <person name="Huang Q."/>
            <person name="Clifford J.M."/>
            <person name="Presting G."/>
            <person name="Gonzalez E.T."/>
            <person name="Reddy J."/>
            <person name="Elphinstone J."/>
            <person name="Swanson J."/>
            <person name="Yao J."/>
            <person name="Mulholland V."/>
            <person name="Liu L."/>
            <person name="Farmerie W."/>
            <person name="Patnaikuni M."/>
            <person name="Balogh B."/>
            <person name="Norman D."/>
            <person name="Alvarez A."/>
            <person name="Castillo J.A."/>
            <person name="Jones J."/>
            <person name="Saddler G."/>
            <person name="Walunas T."/>
            <person name="Zhukov A."/>
            <person name="Mikhailova N."/>
        </authorList>
    </citation>
    <scope>NUCLEOTIDE SEQUENCE [LARGE SCALE GENOMIC DNA]</scope>
    <source>
        <strain evidence="5 6">UW551</strain>
    </source>
</reference>
<dbReference type="AlphaFoldDB" id="A0AB33VA00"/>
<evidence type="ECO:0000313" key="6">
    <source>
        <dbReference type="Proteomes" id="UP000005933"/>
    </source>
</evidence>
<comment type="pathway">
    <text evidence="1">Cofactor biosynthesis; riboflavin biosynthesis.</text>
</comment>
<evidence type="ECO:0000259" key="4">
    <source>
        <dbReference type="Pfam" id="PF01872"/>
    </source>
</evidence>
<dbReference type="PANTHER" id="PTHR38011">
    <property type="entry name" value="DIHYDROFOLATE REDUCTASE FAMILY PROTEIN (AFU_ORTHOLOGUE AFUA_8G06820)"/>
    <property type="match status" value="1"/>
</dbReference>
<dbReference type="GO" id="GO:0008703">
    <property type="term" value="F:5-amino-6-(5-phosphoribosylamino)uracil reductase activity"/>
    <property type="evidence" value="ECO:0007669"/>
    <property type="project" value="InterPro"/>
</dbReference>
<evidence type="ECO:0000256" key="2">
    <source>
        <dbReference type="ARBA" id="ARBA00022857"/>
    </source>
</evidence>
<protein>
    <submittedName>
        <fullName evidence="5">Possible pyrimidine reductase</fullName>
    </submittedName>
</protein>
<organism evidence="5 6">
    <name type="scientific">Ralstonia solanacearum (strain UW551)</name>
    <dbReference type="NCBI Taxonomy" id="342110"/>
    <lineage>
        <taxon>Bacteria</taxon>
        <taxon>Pseudomonadati</taxon>
        <taxon>Pseudomonadota</taxon>
        <taxon>Betaproteobacteria</taxon>
        <taxon>Burkholderiales</taxon>
        <taxon>Burkholderiaceae</taxon>
        <taxon>Ralstonia</taxon>
        <taxon>Ralstonia solanacearum species complex</taxon>
    </lineage>
</organism>
<dbReference type="SUPFAM" id="SSF53597">
    <property type="entry name" value="Dihydrofolate reductase-like"/>
    <property type="match status" value="1"/>
</dbReference>
<dbReference type="GO" id="GO:0009231">
    <property type="term" value="P:riboflavin biosynthetic process"/>
    <property type="evidence" value="ECO:0007669"/>
    <property type="project" value="InterPro"/>
</dbReference>
<keyword evidence="3" id="KW-0560">Oxidoreductase</keyword>
<evidence type="ECO:0000256" key="3">
    <source>
        <dbReference type="ARBA" id="ARBA00023002"/>
    </source>
</evidence>
<comment type="caution">
    <text evidence="5">The sequence shown here is derived from an EMBL/GenBank/DDBJ whole genome shotgun (WGS) entry which is preliminary data.</text>
</comment>
<dbReference type="EMBL" id="AAKL01000045">
    <property type="protein sequence ID" value="EAP71716.1"/>
    <property type="molecule type" value="Genomic_DNA"/>
</dbReference>
<sequence length="256" mass="27744">MEASVAGSQAGDVAMRIHLSAACSIDGYMDAASDARLVLSSPEDLLDIQRERAQSDAIFVGAETIRADNPRLTVREPPLIAQRIRRGLPPQPIKVTVTTTGNLDPNAHFFRQGAQEKIVLCPSAIAADLQSCYAGLACVIGLDGPICARGIANVLQRRGVQPLFVEGGTRVLSMFVSEAVFDRFRLAIAPCFVGRAGASRLQLWHDRMWDPSFRLVAARVRLLGGTTVVDYEFVRGDQAARARHGSVGCDRSMIDR</sequence>
<dbReference type="InterPro" id="IPR002734">
    <property type="entry name" value="RibDG_C"/>
</dbReference>
<accession>A0AB33VA00</accession>
<dbReference type="InterPro" id="IPR050765">
    <property type="entry name" value="Riboflavin_Biosynth_HTPR"/>
</dbReference>
<dbReference type="PANTHER" id="PTHR38011:SF7">
    <property type="entry name" value="2,5-DIAMINO-6-RIBOSYLAMINO-4(3H)-PYRIMIDINONE 5'-PHOSPHATE REDUCTASE"/>
    <property type="match status" value="1"/>
</dbReference>
<dbReference type="RefSeq" id="WP_003264898.1">
    <property type="nucleotide sequence ID" value="NZ_AAKL01000045.1"/>
</dbReference>
<feature type="domain" description="Bacterial bifunctional deaminase-reductase C-terminal" evidence="4">
    <location>
        <begin position="18"/>
        <end position="200"/>
    </location>
</feature>
<evidence type="ECO:0000256" key="1">
    <source>
        <dbReference type="ARBA" id="ARBA00005104"/>
    </source>
</evidence>
<proteinExistence type="predicted"/>
<gene>
    <name evidence="5" type="ORF">RRSL_01139</name>
</gene>
<keyword evidence="2" id="KW-0521">NADP</keyword>
<evidence type="ECO:0000313" key="5">
    <source>
        <dbReference type="EMBL" id="EAP71716.1"/>
    </source>
</evidence>
<name>A0AB33VA00_RALSU</name>
<dbReference type="Gene3D" id="3.40.430.10">
    <property type="entry name" value="Dihydrofolate Reductase, subunit A"/>
    <property type="match status" value="1"/>
</dbReference>
<dbReference type="Pfam" id="PF01872">
    <property type="entry name" value="RibD_C"/>
    <property type="match status" value="1"/>
</dbReference>